<sequence>MAFPTSPVNGQTTTVNGITYVFNSTNNAWKRQALTDITVTGNITAAQSVTALNYFYSNSAPLIPTVYDLDEIYTDGTTNTFYPRYNQSIVSIPHPWAISVTLNGLTQQAFSANYDTVWLSSTICSMNGYTIDVNGNIKFADCPPPGITVVARTQAGSAPTTTKIYPFSALDIMLGM</sequence>
<dbReference type="EMBL" id="LR796274">
    <property type="protein sequence ID" value="CAB4132925.1"/>
    <property type="molecule type" value="Genomic_DNA"/>
</dbReference>
<proteinExistence type="predicted"/>
<accession>A0A6J5LFR3</accession>
<organism evidence="1">
    <name type="scientific">uncultured Caudovirales phage</name>
    <dbReference type="NCBI Taxonomy" id="2100421"/>
    <lineage>
        <taxon>Viruses</taxon>
        <taxon>Duplodnaviria</taxon>
        <taxon>Heunggongvirae</taxon>
        <taxon>Uroviricota</taxon>
        <taxon>Caudoviricetes</taxon>
        <taxon>Peduoviridae</taxon>
        <taxon>Maltschvirus</taxon>
        <taxon>Maltschvirus maltsch</taxon>
    </lineage>
</organism>
<reference evidence="1" key="1">
    <citation type="submission" date="2020-04" db="EMBL/GenBank/DDBJ databases">
        <authorList>
            <person name="Chiriac C."/>
            <person name="Salcher M."/>
            <person name="Ghai R."/>
            <person name="Kavagutti S V."/>
        </authorList>
    </citation>
    <scope>NUCLEOTIDE SEQUENCE</scope>
</reference>
<protein>
    <submittedName>
        <fullName evidence="1">Uncharacterized protein</fullName>
    </submittedName>
</protein>
<name>A0A6J5LFR3_9CAUD</name>
<gene>
    <name evidence="1" type="ORF">UFOVP257_20</name>
</gene>
<evidence type="ECO:0000313" key="1">
    <source>
        <dbReference type="EMBL" id="CAB4132925.1"/>
    </source>
</evidence>